<sequence>MMIRLFSISALCLAVLSGCATTEKLASKVSFSGPDTPMQQVLKAQPDLVKNQNSLSIRQVFDRVESPTAAQIAVIESNLMDDSVSAIRTDYIFKWVEDDWKLQERKTSYQCARGKNKRSFQTAVCP</sequence>
<feature type="signal peptide" evidence="1">
    <location>
        <begin position="1"/>
        <end position="20"/>
    </location>
</feature>
<reference evidence="3" key="1">
    <citation type="submission" date="2016-10" db="EMBL/GenBank/DDBJ databases">
        <authorList>
            <person name="Varghese N."/>
            <person name="Submissions S."/>
        </authorList>
    </citation>
    <scope>NUCLEOTIDE SEQUENCE [LARGE SCALE GENOMIC DNA]</scope>
    <source>
        <strain evidence="3">ANC 5109</strain>
    </source>
</reference>
<dbReference type="EMBL" id="FNPK01000008">
    <property type="protein sequence ID" value="SDY36227.1"/>
    <property type="molecule type" value="Genomic_DNA"/>
</dbReference>
<evidence type="ECO:0000313" key="2">
    <source>
        <dbReference type="EMBL" id="SDY36227.1"/>
    </source>
</evidence>
<dbReference type="Proteomes" id="UP000199035">
    <property type="component" value="Unassembled WGS sequence"/>
</dbReference>
<dbReference type="AlphaFoldDB" id="A0A1H3J8W1"/>
<accession>A0A1H3J8W1</accession>
<protein>
    <submittedName>
        <fullName evidence="2">Uncharacterized protein</fullName>
    </submittedName>
</protein>
<keyword evidence="1" id="KW-0732">Signal</keyword>
<dbReference type="STRING" id="595670.SAMN05421643_108106"/>
<gene>
    <name evidence="2" type="ORF">SAMN05421643_108106</name>
</gene>
<proteinExistence type="predicted"/>
<keyword evidence="3" id="KW-1185">Reference proteome</keyword>
<organism evidence="2 3">
    <name type="scientific">Acinetobacter kyonggiensis</name>
    <dbReference type="NCBI Taxonomy" id="595670"/>
    <lineage>
        <taxon>Bacteria</taxon>
        <taxon>Pseudomonadati</taxon>
        <taxon>Pseudomonadota</taxon>
        <taxon>Gammaproteobacteria</taxon>
        <taxon>Moraxellales</taxon>
        <taxon>Moraxellaceae</taxon>
        <taxon>Acinetobacter</taxon>
    </lineage>
</organism>
<evidence type="ECO:0000256" key="1">
    <source>
        <dbReference type="SAM" id="SignalP"/>
    </source>
</evidence>
<dbReference type="PROSITE" id="PS51257">
    <property type="entry name" value="PROKAR_LIPOPROTEIN"/>
    <property type="match status" value="1"/>
</dbReference>
<name>A0A1H3J8W1_9GAMM</name>
<feature type="chain" id="PRO_5011725195" evidence="1">
    <location>
        <begin position="21"/>
        <end position="126"/>
    </location>
</feature>
<evidence type="ECO:0000313" key="3">
    <source>
        <dbReference type="Proteomes" id="UP000199035"/>
    </source>
</evidence>